<evidence type="ECO:0000256" key="4">
    <source>
        <dbReference type="ARBA" id="ARBA00022759"/>
    </source>
</evidence>
<dbReference type="GO" id="GO:0003729">
    <property type="term" value="F:mRNA binding"/>
    <property type="evidence" value="ECO:0007669"/>
    <property type="project" value="InterPro"/>
</dbReference>
<dbReference type="RefSeq" id="WP_203682542.1">
    <property type="nucleotide sequence ID" value="NZ_BOMW01000045.1"/>
</dbReference>
<proteinExistence type="inferred from homology"/>
<evidence type="ECO:0000256" key="6">
    <source>
        <dbReference type="ARBA" id="ARBA00022884"/>
    </source>
</evidence>
<reference evidence="8" key="1">
    <citation type="submission" date="2021-01" db="EMBL/GenBank/DDBJ databases">
        <title>Whole genome shotgun sequence of Actinoplanes siamensis NBRC 109076.</title>
        <authorList>
            <person name="Komaki H."/>
            <person name="Tamura T."/>
        </authorList>
    </citation>
    <scope>NUCLEOTIDE SEQUENCE</scope>
    <source>
        <strain evidence="8">NBRC 109076</strain>
    </source>
</reference>
<dbReference type="Proteomes" id="UP000629619">
    <property type="component" value="Unassembled WGS sequence"/>
</dbReference>
<keyword evidence="2" id="KW-1277">Toxin-antitoxin system</keyword>
<keyword evidence="5" id="KW-0378">Hydrolase</keyword>
<keyword evidence="7" id="KW-0346">Stress response</keyword>
<protein>
    <submittedName>
        <fullName evidence="8">Addiction module toxin, HicA family protein</fullName>
    </submittedName>
</protein>
<keyword evidence="3" id="KW-0540">Nuclease</keyword>
<sequence length="74" mass="8003">MSPALADLPLRKVVAALTKAGFIHVRTKGGHAVYQHPNGRVVVIPQHPTVKRGTLASIIRQAGLTTAEFQQLLR</sequence>
<name>A0A919NAB1_9ACTN</name>
<dbReference type="SUPFAM" id="SSF54786">
    <property type="entry name" value="YcfA/nrd intein domain"/>
    <property type="match status" value="1"/>
</dbReference>
<organism evidence="8 9">
    <name type="scientific">Actinoplanes siamensis</name>
    <dbReference type="NCBI Taxonomy" id="1223317"/>
    <lineage>
        <taxon>Bacteria</taxon>
        <taxon>Bacillati</taxon>
        <taxon>Actinomycetota</taxon>
        <taxon>Actinomycetes</taxon>
        <taxon>Micromonosporales</taxon>
        <taxon>Micromonosporaceae</taxon>
        <taxon>Actinoplanes</taxon>
    </lineage>
</organism>
<evidence type="ECO:0000313" key="9">
    <source>
        <dbReference type="Proteomes" id="UP000629619"/>
    </source>
</evidence>
<evidence type="ECO:0000256" key="2">
    <source>
        <dbReference type="ARBA" id="ARBA00022649"/>
    </source>
</evidence>
<dbReference type="AlphaFoldDB" id="A0A919NAB1"/>
<evidence type="ECO:0000256" key="3">
    <source>
        <dbReference type="ARBA" id="ARBA00022722"/>
    </source>
</evidence>
<evidence type="ECO:0000256" key="5">
    <source>
        <dbReference type="ARBA" id="ARBA00022801"/>
    </source>
</evidence>
<dbReference type="GO" id="GO:0004519">
    <property type="term" value="F:endonuclease activity"/>
    <property type="evidence" value="ECO:0007669"/>
    <property type="project" value="UniProtKB-KW"/>
</dbReference>
<keyword evidence="9" id="KW-1185">Reference proteome</keyword>
<dbReference type="InterPro" id="IPR012933">
    <property type="entry name" value="HicA_mRNA_interferase"/>
</dbReference>
<gene>
    <name evidence="8" type="ORF">Asi03nite_46630</name>
</gene>
<keyword evidence="6" id="KW-0694">RNA-binding</keyword>
<accession>A0A919NAB1</accession>
<dbReference type="Gene3D" id="3.30.920.30">
    <property type="entry name" value="Hypothetical protein"/>
    <property type="match status" value="1"/>
</dbReference>
<dbReference type="EMBL" id="BOMW01000045">
    <property type="protein sequence ID" value="GIF07125.1"/>
    <property type="molecule type" value="Genomic_DNA"/>
</dbReference>
<comment type="caution">
    <text evidence="8">The sequence shown here is derived from an EMBL/GenBank/DDBJ whole genome shotgun (WGS) entry which is preliminary data.</text>
</comment>
<evidence type="ECO:0000256" key="1">
    <source>
        <dbReference type="ARBA" id="ARBA00006620"/>
    </source>
</evidence>
<keyword evidence="4" id="KW-0255">Endonuclease</keyword>
<dbReference type="InterPro" id="IPR038570">
    <property type="entry name" value="HicA_sf"/>
</dbReference>
<dbReference type="Pfam" id="PF07927">
    <property type="entry name" value="HicA_toxin"/>
    <property type="match status" value="1"/>
</dbReference>
<evidence type="ECO:0000313" key="8">
    <source>
        <dbReference type="EMBL" id="GIF07125.1"/>
    </source>
</evidence>
<dbReference type="GO" id="GO:0016787">
    <property type="term" value="F:hydrolase activity"/>
    <property type="evidence" value="ECO:0007669"/>
    <property type="project" value="UniProtKB-KW"/>
</dbReference>
<evidence type="ECO:0000256" key="7">
    <source>
        <dbReference type="ARBA" id="ARBA00023016"/>
    </source>
</evidence>
<comment type="similarity">
    <text evidence="1">Belongs to the HicA mRNA interferase family.</text>
</comment>